<evidence type="ECO:0000256" key="1">
    <source>
        <dbReference type="SAM" id="Phobius"/>
    </source>
</evidence>
<name>A0A5B2XSR6_9PSEU</name>
<keyword evidence="1" id="KW-0812">Transmembrane</keyword>
<dbReference type="Proteomes" id="UP000323454">
    <property type="component" value="Unassembled WGS sequence"/>
</dbReference>
<dbReference type="EMBL" id="VUOB01000002">
    <property type="protein sequence ID" value="KAA2266486.1"/>
    <property type="molecule type" value="Genomic_DNA"/>
</dbReference>
<gene>
    <name evidence="2" type="ORF">F0L68_01715</name>
</gene>
<dbReference type="OrthoDB" id="3684975at2"/>
<dbReference type="RefSeq" id="WP_149847593.1">
    <property type="nucleotide sequence ID" value="NZ_VUOB01000002.1"/>
</dbReference>
<keyword evidence="1" id="KW-0472">Membrane</keyword>
<reference evidence="2 3" key="2">
    <citation type="submission" date="2019-09" db="EMBL/GenBank/DDBJ databases">
        <authorList>
            <person name="Jin C."/>
        </authorList>
    </citation>
    <scope>NUCLEOTIDE SEQUENCE [LARGE SCALE GENOMIC DNA]</scope>
    <source>
        <strain evidence="2 3">AN110305</strain>
    </source>
</reference>
<protein>
    <submittedName>
        <fullName evidence="2">Uncharacterized protein</fullName>
    </submittedName>
</protein>
<feature type="transmembrane region" description="Helical" evidence="1">
    <location>
        <begin position="225"/>
        <end position="247"/>
    </location>
</feature>
<keyword evidence="3" id="KW-1185">Reference proteome</keyword>
<reference evidence="2 3" key="1">
    <citation type="submission" date="2019-09" db="EMBL/GenBank/DDBJ databases">
        <title>Goodfellowia gen. nov., a new genus of the Pseudonocardineae related to Actinoalloteichus, containing Goodfellowia coeruleoviolacea gen. nov., comb. nov. gen. nov., comb. nov.</title>
        <authorList>
            <person name="Labeda D."/>
        </authorList>
    </citation>
    <scope>NUCLEOTIDE SEQUENCE [LARGE SCALE GENOMIC DNA]</scope>
    <source>
        <strain evidence="2 3">AN110305</strain>
    </source>
</reference>
<proteinExistence type="predicted"/>
<evidence type="ECO:0000313" key="3">
    <source>
        <dbReference type="Proteomes" id="UP000323454"/>
    </source>
</evidence>
<organism evidence="2 3">
    <name type="scientific">Solihabitans fulvus</name>
    <dbReference type="NCBI Taxonomy" id="1892852"/>
    <lineage>
        <taxon>Bacteria</taxon>
        <taxon>Bacillati</taxon>
        <taxon>Actinomycetota</taxon>
        <taxon>Actinomycetes</taxon>
        <taxon>Pseudonocardiales</taxon>
        <taxon>Pseudonocardiaceae</taxon>
        <taxon>Solihabitans</taxon>
    </lineage>
</organism>
<keyword evidence="1" id="KW-1133">Transmembrane helix</keyword>
<dbReference type="AlphaFoldDB" id="A0A5B2XSR6"/>
<accession>A0A5B2XSR6</accession>
<comment type="caution">
    <text evidence="2">The sequence shown here is derived from an EMBL/GenBank/DDBJ whole genome shotgun (WGS) entry which is preliminary data.</text>
</comment>
<feature type="transmembrane region" description="Helical" evidence="1">
    <location>
        <begin position="174"/>
        <end position="193"/>
    </location>
</feature>
<evidence type="ECO:0000313" key="2">
    <source>
        <dbReference type="EMBL" id="KAA2266486.1"/>
    </source>
</evidence>
<sequence length="253" mass="28262">MYVEKLDEAVLAGQLRAEEGRLLDRFERYAADILDRYVPPGLRRGDSLVFAELYAAGVTPPAEEPRRRLIAALLAGETEARGPLRLTRAQSIRLAEVFERLGAGLGRERLPLHAAHAFDRAAGLYLQVEENGGRDRCLLARSRARHRARPPGVVKALEAVSDLLAGYGYQPYRLFGFVLVQLAVFILLLTQISDTAVGQDAYMVLMNYLNPLGFGDTRDMPHSTWVLFVIEGYSGSVSLSIFFALLVRKWFRL</sequence>